<dbReference type="GO" id="GO:0050660">
    <property type="term" value="F:flavin adenine dinucleotide binding"/>
    <property type="evidence" value="ECO:0007669"/>
    <property type="project" value="TreeGrafter"/>
</dbReference>
<evidence type="ECO:0000256" key="4">
    <source>
        <dbReference type="ARBA" id="ARBA00023002"/>
    </source>
</evidence>
<reference evidence="6" key="1">
    <citation type="journal article" date="2020" name="Stud. Mycol.">
        <title>101 Dothideomycetes genomes: a test case for predicting lifestyles and emergence of pathogens.</title>
        <authorList>
            <person name="Haridas S."/>
            <person name="Albert R."/>
            <person name="Binder M."/>
            <person name="Bloem J."/>
            <person name="Labutti K."/>
            <person name="Salamov A."/>
            <person name="Andreopoulos B."/>
            <person name="Baker S."/>
            <person name="Barry K."/>
            <person name="Bills G."/>
            <person name="Bluhm B."/>
            <person name="Cannon C."/>
            <person name="Castanera R."/>
            <person name="Culley D."/>
            <person name="Daum C."/>
            <person name="Ezra D."/>
            <person name="Gonzalez J."/>
            <person name="Henrissat B."/>
            <person name="Kuo A."/>
            <person name="Liang C."/>
            <person name="Lipzen A."/>
            <person name="Lutzoni F."/>
            <person name="Magnuson J."/>
            <person name="Mondo S."/>
            <person name="Nolan M."/>
            <person name="Ohm R."/>
            <person name="Pangilinan J."/>
            <person name="Park H.-J."/>
            <person name="Ramirez L."/>
            <person name="Alfaro M."/>
            <person name="Sun H."/>
            <person name="Tritt A."/>
            <person name="Yoshinaga Y."/>
            <person name="Zwiers L.-H."/>
            <person name="Turgeon B."/>
            <person name="Goodwin S."/>
            <person name="Spatafora J."/>
            <person name="Crous P."/>
            <person name="Grigoriev I."/>
        </authorList>
    </citation>
    <scope>NUCLEOTIDE SEQUENCE</scope>
    <source>
        <strain evidence="6">CBS 675.92</strain>
    </source>
</reference>
<dbReference type="InterPro" id="IPR023753">
    <property type="entry name" value="FAD/NAD-binding_dom"/>
</dbReference>
<keyword evidence="2" id="KW-0285">Flavoprotein</keyword>
<dbReference type="PRINTS" id="PR00469">
    <property type="entry name" value="PNDRDTASEII"/>
</dbReference>
<dbReference type="PRINTS" id="PR00368">
    <property type="entry name" value="FADPNR"/>
</dbReference>
<dbReference type="Gene3D" id="3.50.50.100">
    <property type="match status" value="1"/>
</dbReference>
<dbReference type="GO" id="GO:0005737">
    <property type="term" value="C:cytoplasm"/>
    <property type="evidence" value="ECO:0007669"/>
    <property type="project" value="TreeGrafter"/>
</dbReference>
<keyword evidence="7" id="KW-1185">Reference proteome</keyword>
<evidence type="ECO:0000313" key="7">
    <source>
        <dbReference type="Proteomes" id="UP000800035"/>
    </source>
</evidence>
<keyword evidence="4" id="KW-0560">Oxidoreductase</keyword>
<evidence type="ECO:0000256" key="3">
    <source>
        <dbReference type="ARBA" id="ARBA00022827"/>
    </source>
</evidence>
<evidence type="ECO:0000259" key="5">
    <source>
        <dbReference type="Pfam" id="PF07992"/>
    </source>
</evidence>
<dbReference type="GO" id="GO:0004174">
    <property type="term" value="F:electron-transferring-flavoprotein dehydrogenase activity"/>
    <property type="evidence" value="ECO:0007669"/>
    <property type="project" value="TreeGrafter"/>
</dbReference>
<dbReference type="OrthoDB" id="202203at2759"/>
<gene>
    <name evidence="6" type="ORF">CC80DRAFT_194526</name>
</gene>
<name>A0A6A5UCW6_9PLEO</name>
<dbReference type="AlphaFoldDB" id="A0A6A5UCW6"/>
<evidence type="ECO:0000256" key="1">
    <source>
        <dbReference type="ARBA" id="ARBA00006442"/>
    </source>
</evidence>
<dbReference type="EMBL" id="ML976980">
    <property type="protein sequence ID" value="KAF1961592.1"/>
    <property type="molecule type" value="Genomic_DNA"/>
</dbReference>
<comment type="similarity">
    <text evidence="1">Belongs to the FAD-dependent oxidoreductase family.</text>
</comment>
<feature type="domain" description="FAD/NAD(P)-binding" evidence="5">
    <location>
        <begin position="6"/>
        <end position="313"/>
    </location>
</feature>
<dbReference type="PANTHER" id="PTHR43735:SF3">
    <property type="entry name" value="FERROPTOSIS SUPPRESSOR PROTEIN 1"/>
    <property type="match status" value="1"/>
</dbReference>
<evidence type="ECO:0000256" key="2">
    <source>
        <dbReference type="ARBA" id="ARBA00022630"/>
    </source>
</evidence>
<dbReference type="Pfam" id="PF07992">
    <property type="entry name" value="Pyr_redox_2"/>
    <property type="match status" value="1"/>
</dbReference>
<dbReference type="PANTHER" id="PTHR43735">
    <property type="entry name" value="APOPTOSIS-INDUCING FACTOR 1"/>
    <property type="match status" value="1"/>
</dbReference>
<proteinExistence type="inferred from homology"/>
<evidence type="ECO:0000313" key="6">
    <source>
        <dbReference type="EMBL" id="KAF1961592.1"/>
    </source>
</evidence>
<accession>A0A6A5UCW6</accession>
<sequence length="425" mass="46325">MTQHRNIVILGASFGGIQSAQYISKHLLPVLNAKHTTHYHLYIINPSADFFFRNASPRTAVSTTRLPTENILVPLSEIFAPLPKSDFTFIQASASGLDTAARTVSYRRTDDGKNHAEEEKLEYHALIIATGTRTHHPAFSLLSTETTKSAIEATNQAIATAKSIIVSGGGPTGVETAAEIGEHVNGKPGWFSTPTRKVPVTLITAADQLLPTLRPSIAKEAERKLKALGVDVVYNTRVENAVEGKDGRKTIVLELSNGENLQTDVYIPAHGVLPNSSYLPRALLTPTSYLSTNPLTLRVDVAGPRVYALGDISSASRNTLIELNEMMPVLFTNLKRDLFSFNPADPGKKAPGKDREYKKIEKEMLGVSVGSAGGVGAVFGWRIPSWVVWLLKSRDMMSGNGVKWTREGKNVAKEFLWKGEEVVVL</sequence>
<keyword evidence="3" id="KW-0274">FAD</keyword>
<protein>
    <recommendedName>
        <fullName evidence="5">FAD/NAD(P)-binding domain-containing protein</fullName>
    </recommendedName>
</protein>
<dbReference type="SUPFAM" id="SSF51905">
    <property type="entry name" value="FAD/NAD(P)-binding domain"/>
    <property type="match status" value="1"/>
</dbReference>
<dbReference type="Proteomes" id="UP000800035">
    <property type="component" value="Unassembled WGS sequence"/>
</dbReference>
<organism evidence="6 7">
    <name type="scientific">Byssothecium circinans</name>
    <dbReference type="NCBI Taxonomy" id="147558"/>
    <lineage>
        <taxon>Eukaryota</taxon>
        <taxon>Fungi</taxon>
        <taxon>Dikarya</taxon>
        <taxon>Ascomycota</taxon>
        <taxon>Pezizomycotina</taxon>
        <taxon>Dothideomycetes</taxon>
        <taxon>Pleosporomycetidae</taxon>
        <taxon>Pleosporales</taxon>
        <taxon>Massarineae</taxon>
        <taxon>Massarinaceae</taxon>
        <taxon>Byssothecium</taxon>
    </lineage>
</organism>
<dbReference type="InterPro" id="IPR036188">
    <property type="entry name" value="FAD/NAD-bd_sf"/>
</dbReference>